<dbReference type="Proteomes" id="UP000545493">
    <property type="component" value="Unassembled WGS sequence"/>
</dbReference>
<keyword evidence="2" id="KW-1185">Reference proteome</keyword>
<organism evidence="1 2">
    <name type="scientific">Saccharomonospora amisosensis</name>
    <dbReference type="NCBI Taxonomy" id="1128677"/>
    <lineage>
        <taxon>Bacteria</taxon>
        <taxon>Bacillati</taxon>
        <taxon>Actinomycetota</taxon>
        <taxon>Actinomycetes</taxon>
        <taxon>Pseudonocardiales</taxon>
        <taxon>Pseudonocardiaceae</taxon>
        <taxon>Saccharomonospora</taxon>
    </lineage>
</organism>
<reference evidence="1 2" key="1">
    <citation type="submission" date="2020-03" db="EMBL/GenBank/DDBJ databases">
        <title>Sequencing the genomes of 1000 actinobacteria strains.</title>
        <authorList>
            <person name="Klenk H.-P."/>
        </authorList>
    </citation>
    <scope>NUCLEOTIDE SEQUENCE [LARGE SCALE GENOMIC DNA]</scope>
    <source>
        <strain evidence="1 2">DSM 45685</strain>
    </source>
</reference>
<protein>
    <submittedName>
        <fullName evidence="1">Uncharacterized protein</fullName>
    </submittedName>
</protein>
<dbReference type="RefSeq" id="WP_167170268.1">
    <property type="nucleotide sequence ID" value="NZ_JAAOYM010000001.1"/>
</dbReference>
<comment type="caution">
    <text evidence="1">The sequence shown here is derived from an EMBL/GenBank/DDBJ whole genome shotgun (WGS) entry which is preliminary data.</text>
</comment>
<sequence>MGLKNVWISTLSDGLIRADQVVGIESHRTPELTGKVSRWLLDVTLAVPAGSGNTDGWDVAELHRTLAQSDTEPRGVPGELARTLDRLGEEDEGGVLSVVARDGALRLEFTPFEQERDRD</sequence>
<dbReference type="AlphaFoldDB" id="A0A7X5UPW9"/>
<name>A0A7X5UPW9_9PSEU</name>
<evidence type="ECO:0000313" key="1">
    <source>
        <dbReference type="EMBL" id="NIJ12063.1"/>
    </source>
</evidence>
<gene>
    <name evidence="1" type="ORF">FHU38_002407</name>
</gene>
<dbReference type="EMBL" id="JAAOYM010000001">
    <property type="protein sequence ID" value="NIJ12063.1"/>
    <property type="molecule type" value="Genomic_DNA"/>
</dbReference>
<proteinExistence type="predicted"/>
<accession>A0A7X5UPW9</accession>
<evidence type="ECO:0000313" key="2">
    <source>
        <dbReference type="Proteomes" id="UP000545493"/>
    </source>
</evidence>